<reference evidence="3 4" key="1">
    <citation type="journal article" date="2018" name="G3 (Bethesda)">
        <title>A High-Quality Reference Genome for the Invasive Mosquitofish Gambusia affinis Using a Chicago Library.</title>
        <authorList>
            <person name="Hoffberg S.L."/>
            <person name="Troendle N.J."/>
            <person name="Glenn T.C."/>
            <person name="Mahmud O."/>
            <person name="Louha S."/>
            <person name="Chalopin D."/>
            <person name="Bennetzen J.L."/>
            <person name="Mauricio R."/>
        </authorList>
    </citation>
    <scope>NUCLEOTIDE SEQUENCE [LARGE SCALE GENOMIC DNA]</scope>
    <source>
        <strain evidence="3">NE01/NJP1002.9</strain>
        <tissue evidence="3">Muscle</tissue>
    </source>
</reference>
<keyword evidence="4" id="KW-1185">Reference proteome</keyword>
<feature type="compositionally biased region" description="Polar residues" evidence="2">
    <location>
        <begin position="24"/>
        <end position="35"/>
    </location>
</feature>
<feature type="region of interest" description="Disordered" evidence="2">
    <location>
        <begin position="524"/>
        <end position="547"/>
    </location>
</feature>
<feature type="region of interest" description="Disordered" evidence="2">
    <location>
        <begin position="118"/>
        <end position="138"/>
    </location>
</feature>
<dbReference type="STRING" id="33528.ENSGAFP00000000172"/>
<dbReference type="EMBL" id="NHOQ01000034">
    <property type="protein sequence ID" value="PWA33584.1"/>
    <property type="molecule type" value="Genomic_DNA"/>
</dbReference>
<accession>A0A315WCL4</accession>
<evidence type="ECO:0000256" key="1">
    <source>
        <dbReference type="SAM" id="Coils"/>
    </source>
</evidence>
<proteinExistence type="predicted"/>
<organism evidence="3 4">
    <name type="scientific">Gambusia affinis</name>
    <name type="common">Western mosquitofish</name>
    <name type="synonym">Heterandria affinis</name>
    <dbReference type="NCBI Taxonomy" id="33528"/>
    <lineage>
        <taxon>Eukaryota</taxon>
        <taxon>Metazoa</taxon>
        <taxon>Chordata</taxon>
        <taxon>Craniata</taxon>
        <taxon>Vertebrata</taxon>
        <taxon>Euteleostomi</taxon>
        <taxon>Actinopterygii</taxon>
        <taxon>Neopterygii</taxon>
        <taxon>Teleostei</taxon>
        <taxon>Neoteleostei</taxon>
        <taxon>Acanthomorphata</taxon>
        <taxon>Ovalentaria</taxon>
        <taxon>Atherinomorphae</taxon>
        <taxon>Cyprinodontiformes</taxon>
        <taxon>Poeciliidae</taxon>
        <taxon>Poeciliinae</taxon>
        <taxon>Gambusia</taxon>
    </lineage>
</organism>
<feature type="compositionally biased region" description="Basic and acidic residues" evidence="2">
    <location>
        <begin position="538"/>
        <end position="547"/>
    </location>
</feature>
<evidence type="ECO:0000313" key="3">
    <source>
        <dbReference type="EMBL" id="PWA33584.1"/>
    </source>
</evidence>
<evidence type="ECO:0000256" key="2">
    <source>
        <dbReference type="SAM" id="MobiDB-lite"/>
    </source>
</evidence>
<sequence>MADGPVINTRHRVGVPVQRRWRSESSWNPGLQQQGPEREAEQPKTHIDYMKSTEGHALIKKTLEAKEAETVYMLTTEEGIQFAIVVTNRFRVREHPLGEETGRRAYRRHVVAASMNNLNDPPRWNIQPEQGRGDPGAGGGSQWNYALLVPMLGLAAFRWIWTRDSQNEIQKVKVQYDKDVSVIKSEMEARYRDSLRESRRAVATLELELEKEQQRVKGYQQALVSHSQHLIQERKQLEQEREALNDEKQKLVKSGAAGAALRDALQQEAEWHQRAAATLRELEGLLVERQNAYCSLIQPRDQRVEMEKNMLLKVVKNPVTAELGLESDLKDIFKRDKHCADLMNMDKRKNGSLMWVYLKYWQLQVTLQKHKRAEEAIFHGRIQDPSLGEDISLEALKFSLTGLQRSAVMEGASSLSAVRFSFPSMTGSSVSEARCGALLLLENGSWYSLMTPPSMPSFRVILLKVRVGLHQADPSSAHTVHSGRMYTDVWDSRSLPKPTKTRGTPCNPSLIRKKLNQKELDAMMRPEEACWTPTSNTRLRDTRASTA</sequence>
<keyword evidence="1" id="KW-0175">Coiled coil</keyword>
<dbReference type="Proteomes" id="UP000250572">
    <property type="component" value="Unassembled WGS sequence"/>
</dbReference>
<evidence type="ECO:0008006" key="5">
    <source>
        <dbReference type="Google" id="ProtNLM"/>
    </source>
</evidence>
<dbReference type="AlphaFoldDB" id="A0A315WCL4"/>
<feature type="region of interest" description="Disordered" evidence="2">
    <location>
        <begin position="21"/>
        <end position="43"/>
    </location>
</feature>
<comment type="caution">
    <text evidence="3">The sequence shown here is derived from an EMBL/GenBank/DDBJ whole genome shotgun (WGS) entry which is preliminary data.</text>
</comment>
<name>A0A315WCL4_GAMAF</name>
<gene>
    <name evidence="3" type="ORF">CCH79_00007425</name>
</gene>
<dbReference type="PANTHER" id="PTHR31958">
    <property type="entry name" value="COILED-COIL DOMAIN-CONTAINING PROTEIN 127"/>
    <property type="match status" value="1"/>
</dbReference>
<dbReference type="PANTHER" id="PTHR31958:SF2">
    <property type="entry name" value="COILED-COIL DOMAIN-CONTAINING PROTEIN 127"/>
    <property type="match status" value="1"/>
</dbReference>
<feature type="coiled-coil region" evidence="1">
    <location>
        <begin position="195"/>
        <end position="254"/>
    </location>
</feature>
<evidence type="ECO:0000313" key="4">
    <source>
        <dbReference type="Proteomes" id="UP000250572"/>
    </source>
</evidence>
<dbReference type="InterPro" id="IPR034607">
    <property type="entry name" value="CCDC127"/>
</dbReference>
<protein>
    <recommendedName>
        <fullName evidence="5">Coiled-coil domain-containing protein 127</fullName>
    </recommendedName>
</protein>